<keyword evidence="5" id="KW-0328">Glycosyltransferase</keyword>
<protein>
    <submittedName>
        <fullName evidence="5">Putative galactinol--sucrose galactosyltransferase 6</fullName>
    </submittedName>
</protein>
<dbReference type="AlphaFoldDB" id="A0A2N6NF79"/>
<comment type="catalytic activity">
    <reaction evidence="1">
        <text>Hydrolysis of terminal, non-reducing alpha-D-galactose residues in alpha-D-galactosides, including galactose oligosaccharides, galactomannans and galactolipids.</text>
        <dbReference type="EC" id="3.2.1.22"/>
    </reaction>
</comment>
<dbReference type="GO" id="GO:0047274">
    <property type="term" value="F:galactinol-sucrose galactosyltransferase activity"/>
    <property type="evidence" value="ECO:0007669"/>
    <property type="project" value="UniProtKB-EC"/>
</dbReference>
<dbReference type="Gene3D" id="3.20.20.70">
    <property type="entry name" value="Aldolase class I"/>
    <property type="match status" value="1"/>
</dbReference>
<dbReference type="GO" id="GO:0004557">
    <property type="term" value="F:alpha-galactosidase activity"/>
    <property type="evidence" value="ECO:0007669"/>
    <property type="project" value="UniProtKB-EC"/>
</dbReference>
<evidence type="ECO:0000256" key="1">
    <source>
        <dbReference type="ARBA" id="ARBA00001255"/>
    </source>
</evidence>
<evidence type="ECO:0000313" key="5">
    <source>
        <dbReference type="EMBL" id="PMB65929.1"/>
    </source>
</evidence>
<dbReference type="EMBL" id="MRVG01000009">
    <property type="protein sequence ID" value="PMB65929.1"/>
    <property type="molecule type" value="Genomic_DNA"/>
</dbReference>
<evidence type="ECO:0000256" key="2">
    <source>
        <dbReference type="ARBA" id="ARBA00007240"/>
    </source>
</evidence>
<accession>A0A2N6NF79</accession>
<keyword evidence="3" id="KW-0119">Carbohydrate metabolism</keyword>
<evidence type="ECO:0000256" key="4">
    <source>
        <dbReference type="ARBA" id="ARBA00049426"/>
    </source>
</evidence>
<dbReference type="PANTHER" id="PTHR31268:SF32">
    <property type="entry name" value="GALACTINOL--SUCROSE GALACTOSYLTRANSFERASE 2-RELATED"/>
    <property type="match status" value="1"/>
</dbReference>
<evidence type="ECO:0000256" key="3">
    <source>
        <dbReference type="ARBA" id="ARBA00023277"/>
    </source>
</evidence>
<dbReference type="Proteomes" id="UP000235728">
    <property type="component" value="Unassembled WGS sequence"/>
</dbReference>
<comment type="caution">
    <text evidence="5">The sequence shown here is derived from an EMBL/GenBank/DDBJ whole genome shotgun (WGS) entry which is preliminary data.</text>
</comment>
<dbReference type="PANTHER" id="PTHR31268">
    <property type="match status" value="1"/>
</dbReference>
<dbReference type="OMA" id="AGWSNEV"/>
<dbReference type="InterPro" id="IPR017853">
    <property type="entry name" value="GH"/>
</dbReference>
<keyword evidence="5" id="KW-0808">Transferase</keyword>
<evidence type="ECO:0000313" key="6">
    <source>
        <dbReference type="Proteomes" id="UP000235728"/>
    </source>
</evidence>
<dbReference type="InterPro" id="IPR013785">
    <property type="entry name" value="Aldolase_TIM"/>
</dbReference>
<reference evidence="5 6" key="1">
    <citation type="journal article" date="2016" name="Appl. Microbiol. Biotechnol.">
        <title>Characterization of T-DNA insertion mutants with decreased virulence in the entomopathogenic fungus Beauveria bassiana JEF-007.</title>
        <authorList>
            <person name="Kim S."/>
            <person name="Lee S.J."/>
            <person name="Nai Y.S."/>
            <person name="Yu J.S."/>
            <person name="Lee M.R."/>
            <person name="Yang Y.T."/>
            <person name="Kim J.S."/>
        </authorList>
    </citation>
    <scope>NUCLEOTIDE SEQUENCE [LARGE SCALE GENOMIC DNA]</scope>
    <source>
        <strain evidence="5 6">JEF-007</strain>
    </source>
</reference>
<dbReference type="InterPro" id="IPR008811">
    <property type="entry name" value="Glycosyl_hydrolases_36"/>
</dbReference>
<proteinExistence type="inferred from homology"/>
<name>A0A2N6NF79_BEABA</name>
<comment type="catalytic activity">
    <reaction evidence="4">
        <text>alpha-D-galactosyl-(1-&gt;3)-1D-myo-inositol + sucrose = raffinose + myo-inositol</text>
        <dbReference type="Rhea" id="RHEA:20161"/>
        <dbReference type="ChEBI" id="CHEBI:16634"/>
        <dbReference type="ChEBI" id="CHEBI:17268"/>
        <dbReference type="ChEBI" id="CHEBI:17505"/>
        <dbReference type="ChEBI" id="CHEBI:17992"/>
        <dbReference type="EC" id="2.4.1.82"/>
    </reaction>
</comment>
<comment type="similarity">
    <text evidence="2">Belongs to the glycosyl hydrolases 36 family.</text>
</comment>
<dbReference type="SUPFAM" id="SSF51445">
    <property type="entry name" value="(Trans)glycosidases"/>
    <property type="match status" value="1"/>
</dbReference>
<organism evidence="5 6">
    <name type="scientific">Beauveria bassiana</name>
    <name type="common">White muscardine disease fungus</name>
    <name type="synonym">Tritirachium shiotae</name>
    <dbReference type="NCBI Taxonomy" id="176275"/>
    <lineage>
        <taxon>Eukaryota</taxon>
        <taxon>Fungi</taxon>
        <taxon>Dikarya</taxon>
        <taxon>Ascomycota</taxon>
        <taxon>Pezizomycotina</taxon>
        <taxon>Sordariomycetes</taxon>
        <taxon>Hypocreomycetidae</taxon>
        <taxon>Hypocreales</taxon>
        <taxon>Cordycipitaceae</taxon>
        <taxon>Beauveria</taxon>
    </lineage>
</organism>
<dbReference type="Pfam" id="PF05691">
    <property type="entry name" value="Raffinose_syn"/>
    <property type="match status" value="1"/>
</dbReference>
<gene>
    <name evidence="5" type="primary">RFS6</name>
    <name evidence="5" type="ORF">BM221_008128</name>
</gene>
<sequence length="677" mass="74585">MQFTIKFRHALEQSWIWANEEYGIGDGFVVLQDIAATSQRLEDLIPDLSSQWSISSHQSEAPDTTLWSLTTQIGPSVADESSFQDVEIGTPFTHFQKWFALVRAGIPWLAPRKGLSRCSLDKDAILCTFADGQGRHLVFLAMSGVDDILALFRSTDTNSISLHARNDAPVERDLMVLVSTGYEVDKAIAAVVYHARSLIWKYSQIHNAGTWNSLGQDLTEDKILEALEILEESGISISNLIIDDNWQSIDTLDQGAAQAGLLEFEANRAGFPSGLKSTVSKIRRTHRTIERIFVWHALLGYWGGISPRGAIARSYKATHVRREDTGTDMTLVANEDISKFYDDFYAFLVQSGVDGVKTDAQCMLDTLASASARRALTNAYLDKWSIASLRHFGVNAISCMSQFPQALFHALLPQIRPPVTARNSDDYFPDAPSSHRWHVWANAHNAVLTQYLNVVPDWDMFQTVHEFADYHAAARCLSGGPVYITDVPGQHDLELLKRVTALTTLGKTVILRPSVVGIALDPYLDYDSGALLKIGSFHGSGSGGISLMGVFQTSDAQTSSLTLLSEFRGISHTSSYVVRAYTTGRVSHPLRFTDGRGPSLLATPSDEGYEIYTAYELTRFASRWWRRQGEISVASLGLVDKMTGCAAIEASHVEMDAKISVTSKLKALGVFGKASEG</sequence>